<dbReference type="PANTHER" id="PTHR10642">
    <property type="entry name" value="RIBONUCLEASE H1"/>
    <property type="match status" value="1"/>
</dbReference>
<dbReference type="PANTHER" id="PTHR10642:SF26">
    <property type="entry name" value="RIBONUCLEASE H1"/>
    <property type="match status" value="1"/>
</dbReference>
<evidence type="ECO:0000256" key="5">
    <source>
        <dbReference type="ARBA" id="ARBA00012180"/>
    </source>
</evidence>
<dbReference type="AlphaFoldDB" id="A0A285ZPX9"/>
<keyword evidence="7" id="KW-0479">Metal-binding</keyword>
<evidence type="ECO:0000256" key="2">
    <source>
        <dbReference type="ARBA" id="ARBA00001946"/>
    </source>
</evidence>
<dbReference type="InterPro" id="IPR012337">
    <property type="entry name" value="RNaseH-like_sf"/>
</dbReference>
<dbReference type="NCBIfam" id="NF001236">
    <property type="entry name" value="PRK00203.1"/>
    <property type="match status" value="1"/>
</dbReference>
<reference evidence="13" key="1">
    <citation type="submission" date="2017-09" db="EMBL/GenBank/DDBJ databases">
        <authorList>
            <person name="Varghese N."/>
            <person name="Submissions S."/>
        </authorList>
    </citation>
    <scope>NUCLEOTIDE SEQUENCE [LARGE SCALE GENOMIC DNA]</scope>
    <source>
        <strain evidence="13">CGMCC 1.12803</strain>
    </source>
</reference>
<comment type="cofactor">
    <cofactor evidence="2">
        <name>Mg(2+)</name>
        <dbReference type="ChEBI" id="CHEBI:18420"/>
    </cofactor>
</comment>
<dbReference type="Pfam" id="PF00075">
    <property type="entry name" value="RNase_H"/>
    <property type="match status" value="1"/>
</dbReference>
<dbReference type="GO" id="GO:0003676">
    <property type="term" value="F:nucleic acid binding"/>
    <property type="evidence" value="ECO:0007669"/>
    <property type="project" value="InterPro"/>
</dbReference>
<evidence type="ECO:0000256" key="4">
    <source>
        <dbReference type="ARBA" id="ARBA00011245"/>
    </source>
</evidence>
<keyword evidence="8" id="KW-0255">Endonuclease</keyword>
<dbReference type="PROSITE" id="PS50879">
    <property type="entry name" value="RNASE_H_1"/>
    <property type="match status" value="1"/>
</dbReference>
<evidence type="ECO:0000313" key="12">
    <source>
        <dbReference type="EMBL" id="SOD11723.1"/>
    </source>
</evidence>
<dbReference type="InterPro" id="IPR002156">
    <property type="entry name" value="RNaseH_domain"/>
</dbReference>
<keyword evidence="6" id="KW-0540">Nuclease</keyword>
<dbReference type="OrthoDB" id="7845843at2"/>
<dbReference type="InterPro" id="IPR050092">
    <property type="entry name" value="RNase_H"/>
</dbReference>
<comment type="catalytic activity">
    <reaction evidence="1">
        <text>Endonucleolytic cleavage to 5'-phosphomonoester.</text>
        <dbReference type="EC" id="3.1.26.4"/>
    </reaction>
</comment>
<dbReference type="GO" id="GO:0004523">
    <property type="term" value="F:RNA-DNA hybrid ribonuclease activity"/>
    <property type="evidence" value="ECO:0007669"/>
    <property type="project" value="UniProtKB-EC"/>
</dbReference>
<dbReference type="GO" id="GO:0046872">
    <property type="term" value="F:metal ion binding"/>
    <property type="evidence" value="ECO:0007669"/>
    <property type="project" value="UniProtKB-KW"/>
</dbReference>
<evidence type="ECO:0000256" key="10">
    <source>
        <dbReference type="ARBA" id="ARBA00022842"/>
    </source>
</evidence>
<dbReference type="EMBL" id="OCMT01000001">
    <property type="protein sequence ID" value="SOD11723.1"/>
    <property type="molecule type" value="Genomic_DNA"/>
</dbReference>
<dbReference type="InterPro" id="IPR036397">
    <property type="entry name" value="RNaseH_sf"/>
</dbReference>
<dbReference type="GO" id="GO:0043137">
    <property type="term" value="P:DNA replication, removal of RNA primer"/>
    <property type="evidence" value="ECO:0007669"/>
    <property type="project" value="TreeGrafter"/>
</dbReference>
<evidence type="ECO:0000256" key="6">
    <source>
        <dbReference type="ARBA" id="ARBA00022722"/>
    </source>
</evidence>
<evidence type="ECO:0000256" key="8">
    <source>
        <dbReference type="ARBA" id="ARBA00022759"/>
    </source>
</evidence>
<dbReference type="SUPFAM" id="SSF53098">
    <property type="entry name" value="Ribonuclease H-like"/>
    <property type="match status" value="1"/>
</dbReference>
<dbReference type="RefSeq" id="WP_097127873.1">
    <property type="nucleotide sequence ID" value="NZ_OCMT01000001.1"/>
</dbReference>
<evidence type="ECO:0000256" key="9">
    <source>
        <dbReference type="ARBA" id="ARBA00022801"/>
    </source>
</evidence>
<comment type="similarity">
    <text evidence="3">Belongs to the RNase H family.</text>
</comment>
<name>A0A285ZPX9_9SPHI</name>
<comment type="subunit">
    <text evidence="4">Monomer.</text>
</comment>
<gene>
    <name evidence="12" type="ORF">SAMN06297358_0300</name>
</gene>
<proteinExistence type="inferred from homology"/>
<organism evidence="12 13">
    <name type="scientific">Pedobacter xixiisoli</name>
    <dbReference type="NCBI Taxonomy" id="1476464"/>
    <lineage>
        <taxon>Bacteria</taxon>
        <taxon>Pseudomonadati</taxon>
        <taxon>Bacteroidota</taxon>
        <taxon>Sphingobacteriia</taxon>
        <taxon>Sphingobacteriales</taxon>
        <taxon>Sphingobacteriaceae</taxon>
        <taxon>Pedobacter</taxon>
    </lineage>
</organism>
<accession>A0A285ZPX9</accession>
<dbReference type="Gene3D" id="3.30.420.10">
    <property type="entry name" value="Ribonuclease H-like superfamily/Ribonuclease H"/>
    <property type="match status" value="1"/>
</dbReference>
<feature type="domain" description="RNase H type-1" evidence="11">
    <location>
        <begin position="1"/>
        <end position="136"/>
    </location>
</feature>
<keyword evidence="9" id="KW-0378">Hydrolase</keyword>
<sequence length="158" mass="17876">MIEIYTDGAASGNPGPGGYGVILRSGKHYKELSGGFRMTTNNRMELLAVIVALKALKTPGQDVVVFSDSKYVVDSVEKGWVFGWVQKGFKDKKNKDLWIQYLQQHKLHNVKFKWIKGHNEHPENERCDRLAVAASQDKANWVIDAPFETERNNSSKLL</sequence>
<dbReference type="Proteomes" id="UP000219281">
    <property type="component" value="Unassembled WGS sequence"/>
</dbReference>
<evidence type="ECO:0000259" key="11">
    <source>
        <dbReference type="PROSITE" id="PS50879"/>
    </source>
</evidence>
<evidence type="ECO:0000256" key="1">
    <source>
        <dbReference type="ARBA" id="ARBA00000077"/>
    </source>
</evidence>
<dbReference type="EC" id="3.1.26.4" evidence="5"/>
<evidence type="ECO:0000313" key="13">
    <source>
        <dbReference type="Proteomes" id="UP000219281"/>
    </source>
</evidence>
<evidence type="ECO:0000256" key="3">
    <source>
        <dbReference type="ARBA" id="ARBA00005300"/>
    </source>
</evidence>
<dbReference type="CDD" id="cd09278">
    <property type="entry name" value="RNase_HI_prokaryote_like"/>
    <property type="match status" value="1"/>
</dbReference>
<keyword evidence="13" id="KW-1185">Reference proteome</keyword>
<evidence type="ECO:0000256" key="7">
    <source>
        <dbReference type="ARBA" id="ARBA00022723"/>
    </source>
</evidence>
<dbReference type="InterPro" id="IPR022892">
    <property type="entry name" value="RNaseHI"/>
</dbReference>
<protein>
    <recommendedName>
        <fullName evidence="5">ribonuclease H</fullName>
        <ecNumber evidence="5">3.1.26.4</ecNumber>
    </recommendedName>
</protein>
<keyword evidence="10" id="KW-0460">Magnesium</keyword>